<evidence type="ECO:0000313" key="1">
    <source>
        <dbReference type="EMBL" id="KRT36424.1"/>
    </source>
</evidence>
<evidence type="ECO:0000313" key="2">
    <source>
        <dbReference type="Proteomes" id="UP000005273"/>
    </source>
</evidence>
<organism evidence="1 2">
    <name type="scientific">Acetomicrobium hydrogeniformans ATCC BAA-1850</name>
    <dbReference type="NCBI Taxonomy" id="592015"/>
    <lineage>
        <taxon>Bacteria</taxon>
        <taxon>Thermotogati</taxon>
        <taxon>Synergistota</taxon>
        <taxon>Synergistia</taxon>
        <taxon>Synergistales</taxon>
        <taxon>Acetomicrobiaceae</taxon>
        <taxon>Acetomicrobium</taxon>
    </lineage>
</organism>
<comment type="caution">
    <text evidence="1">The sequence shown here is derived from an EMBL/GenBank/DDBJ whole genome shotgun (WGS) entry which is preliminary data.</text>
</comment>
<dbReference type="STRING" id="592015.HMPREF1705_04717"/>
<reference evidence="2" key="1">
    <citation type="submission" date="2012-09" db="EMBL/GenBank/DDBJ databases">
        <authorList>
            <person name="Weinstock G."/>
            <person name="Sodergren E."/>
            <person name="Clifton S."/>
            <person name="Fulton L."/>
            <person name="Fulton B."/>
            <person name="Courtney L."/>
            <person name="Fronick C."/>
            <person name="Harrison M."/>
            <person name="Strong C."/>
            <person name="Farmer C."/>
            <person name="Delehaunty K."/>
            <person name="Markovic C."/>
            <person name="Hall O."/>
            <person name="Minx P."/>
            <person name="Tomlinson C."/>
            <person name="Mitreva M."/>
            <person name="Nelson J."/>
            <person name="Hou S."/>
            <person name="Wollam A."/>
            <person name="Pepin K.H."/>
            <person name="Johnson M."/>
            <person name="Bhonagiri V."/>
            <person name="Nash W.E."/>
            <person name="Suruliraj S."/>
            <person name="Warren W."/>
            <person name="Chinwalla A."/>
            <person name="Mardis E.R."/>
            <person name="Wilson R.K."/>
        </authorList>
    </citation>
    <scope>NUCLEOTIDE SEQUENCE [LARGE SCALE GENOMIC DNA]</scope>
    <source>
        <strain evidence="2">OS1</strain>
    </source>
</reference>
<keyword evidence="2" id="KW-1185">Reference proteome</keyword>
<proteinExistence type="predicted"/>
<dbReference type="Proteomes" id="UP000005273">
    <property type="component" value="Unassembled WGS sequence"/>
</dbReference>
<protein>
    <submittedName>
        <fullName evidence="1">Uncharacterized protein</fullName>
    </submittedName>
</protein>
<sequence length="40" mass="4502">MSYVIHFVQVLTSKKLDLWHTLGSMLYHVSKITKAGGKAL</sequence>
<gene>
    <name evidence="1" type="ORF">HMPREF1705_04717</name>
</gene>
<dbReference type="AlphaFoldDB" id="A0A0T5XDH3"/>
<accession>A0A0T5XDH3</accession>
<name>A0A0T5XDH3_9BACT</name>
<dbReference type="EMBL" id="ACJX03000001">
    <property type="protein sequence ID" value="KRT36424.1"/>
    <property type="molecule type" value="Genomic_DNA"/>
</dbReference>